<keyword evidence="5" id="KW-0378">Hydrolase</keyword>
<keyword evidence="5" id="KW-0347">Helicase</keyword>
<dbReference type="InterPro" id="IPR027417">
    <property type="entry name" value="P-loop_NTPase"/>
</dbReference>
<feature type="coiled-coil region" evidence="1">
    <location>
        <begin position="10"/>
        <end position="37"/>
    </location>
</feature>
<dbReference type="PANTHER" id="PTHR47396:SF1">
    <property type="entry name" value="ATP-DEPENDENT HELICASE IRC3-RELATED"/>
    <property type="match status" value="1"/>
</dbReference>
<dbReference type="KEGG" id="msea:METESE_09450"/>
<dbReference type="EMBL" id="AP027081">
    <property type="protein sequence ID" value="BDU75987.1"/>
    <property type="molecule type" value="Genomic_DNA"/>
</dbReference>
<dbReference type="InterPro" id="IPR050742">
    <property type="entry name" value="Helicase_Restrict-Modif_Enz"/>
</dbReference>
<dbReference type="PROSITE" id="PS51194">
    <property type="entry name" value="HELICASE_CTER"/>
    <property type="match status" value="1"/>
</dbReference>
<dbReference type="GO" id="GO:0016787">
    <property type="term" value="F:hydrolase activity"/>
    <property type="evidence" value="ECO:0007669"/>
    <property type="project" value="InterPro"/>
</dbReference>
<feature type="domain" description="Helicase C-terminal" evidence="4">
    <location>
        <begin position="631"/>
        <end position="781"/>
    </location>
</feature>
<keyword evidence="5" id="KW-0547">Nucleotide-binding</keyword>
<dbReference type="Pfam" id="PF22548">
    <property type="entry name" value="AEP-TOTE"/>
    <property type="match status" value="1"/>
</dbReference>
<proteinExistence type="predicted"/>
<keyword evidence="6" id="KW-1185">Reference proteome</keyword>
<accession>A0AA48GR07</accession>
<dbReference type="InterPro" id="IPR006935">
    <property type="entry name" value="Helicase/UvrB_N"/>
</dbReference>
<evidence type="ECO:0000256" key="2">
    <source>
        <dbReference type="SAM" id="MobiDB-lite"/>
    </source>
</evidence>
<dbReference type="GO" id="GO:0005524">
    <property type="term" value="F:ATP binding"/>
    <property type="evidence" value="ECO:0007669"/>
    <property type="project" value="InterPro"/>
</dbReference>
<sequence length="792" mass="88545">MDQVALSLRLQDLERLLAENLEEADRLRAEILALRRIQVPHASSERAGEALGPSTPASKVALFRSLFRGREDVYPRQWFSRKPERAGKPGYSPVCLVQGPEPEYAPLTDQVVLDHLQGRHVIGLYPLLRDETCWLLAVDFDKEGWREDLQAFARTCRSWGVPVSLERSRSGSGGHAWIFFREPVPAILARKLGSFLLTETMDSRHQLAMSSYDRLFPNQDTLPKGGFGNLIVLPLQFEARKTGNTLFLDEALEPHADPWTYLATVERMAPGEVETLVEKASSRGRILGVRFDAIQDGYELTPWERPPSGKARNAVLGPMPERVGATLSSQIFLEKAGLPQAFLAEAKRLASFQNPEFYQKQGMRFSTNGTPRIICAAEDHPAHLALPRGCRKELENLLTVHGSRLEVEDLRFGGQPIQVEFQGTLTALQEAGSRALMEEDIGIFVGPPGTGKTVLGAFMTAARGVNTLILVHRKPLMEQWRAQLQAFLGLDAKEIGQIGGGRHKATGRIDVAMIQSLATREGVLDLVGEYGHVIVDECHHAPAVSFERVMRAVRARFVLGLTATPFRRDGLQRLLHFQCGEIRFQGSASHGHPFANRLVLRETRFFGEGAIQDLYAALVYDPMRNAQIAKDVRDALGEGRSPIVLTERKDHLERLKEALQDAAQHVVILHGGIPAKQRRLALERLAEVPERESRLILGIGRYIGEGFDDPRLDTLVLAMPIAWKGTLVQYAGRLHRLREGKEEVRIYDYQDASVPVFRKMFEKRLRTYRSMGYQPGETSGQGALFTDTLDEP</sequence>
<feature type="region of interest" description="Disordered" evidence="2">
    <location>
        <begin position="772"/>
        <end position="792"/>
    </location>
</feature>
<evidence type="ECO:0000313" key="5">
    <source>
        <dbReference type="EMBL" id="BDU75987.1"/>
    </source>
</evidence>
<dbReference type="AlphaFoldDB" id="A0AA48GR07"/>
<dbReference type="Pfam" id="PF04851">
    <property type="entry name" value="ResIII"/>
    <property type="match status" value="1"/>
</dbReference>
<evidence type="ECO:0000259" key="3">
    <source>
        <dbReference type="PROSITE" id="PS51192"/>
    </source>
</evidence>
<dbReference type="CDD" id="cd17926">
    <property type="entry name" value="DEXHc_RE"/>
    <property type="match status" value="1"/>
</dbReference>
<organism evidence="5 6">
    <name type="scientific">Mesoterricola sediminis</name>
    <dbReference type="NCBI Taxonomy" id="2927980"/>
    <lineage>
        <taxon>Bacteria</taxon>
        <taxon>Pseudomonadati</taxon>
        <taxon>Acidobacteriota</taxon>
        <taxon>Holophagae</taxon>
        <taxon>Holophagales</taxon>
        <taxon>Holophagaceae</taxon>
        <taxon>Mesoterricola</taxon>
    </lineage>
</organism>
<dbReference type="PANTHER" id="PTHR47396">
    <property type="entry name" value="TYPE I RESTRICTION ENZYME ECOKI R PROTEIN"/>
    <property type="match status" value="1"/>
</dbReference>
<dbReference type="RefSeq" id="WP_279341907.1">
    <property type="nucleotide sequence ID" value="NZ_AP027081.1"/>
</dbReference>
<dbReference type="CDD" id="cd18785">
    <property type="entry name" value="SF2_C"/>
    <property type="match status" value="1"/>
</dbReference>
<dbReference type="PROSITE" id="PS51192">
    <property type="entry name" value="HELICASE_ATP_BIND_1"/>
    <property type="match status" value="1"/>
</dbReference>
<dbReference type="InterPro" id="IPR014001">
    <property type="entry name" value="Helicase_ATP-bd"/>
</dbReference>
<dbReference type="InterPro" id="IPR001650">
    <property type="entry name" value="Helicase_C-like"/>
</dbReference>
<dbReference type="SUPFAM" id="SSF52540">
    <property type="entry name" value="P-loop containing nucleoside triphosphate hydrolases"/>
    <property type="match status" value="2"/>
</dbReference>
<dbReference type="GO" id="GO:0004386">
    <property type="term" value="F:helicase activity"/>
    <property type="evidence" value="ECO:0007669"/>
    <property type="project" value="UniProtKB-KW"/>
</dbReference>
<gene>
    <name evidence="5" type="ORF">METESE_09450</name>
</gene>
<name>A0AA48GR07_9BACT</name>
<dbReference type="SMART" id="SM00487">
    <property type="entry name" value="DEXDc"/>
    <property type="match status" value="1"/>
</dbReference>
<dbReference type="Pfam" id="PF00271">
    <property type="entry name" value="Helicase_C"/>
    <property type="match status" value="1"/>
</dbReference>
<evidence type="ECO:0000259" key="4">
    <source>
        <dbReference type="PROSITE" id="PS51194"/>
    </source>
</evidence>
<reference evidence="5" key="1">
    <citation type="journal article" date="2023" name="Int. J. Syst. Evol. Microbiol.">
        <title>Mesoterricola silvestris gen. nov., sp. nov., Mesoterricola sediminis sp. nov., Geothrix oryzae sp. nov., Geothrix edaphica sp. nov., Geothrix rubra sp. nov., and Geothrix limicola sp. nov., six novel members of Acidobacteriota isolated from soils.</title>
        <authorList>
            <person name="Itoh H."/>
            <person name="Sugisawa Y."/>
            <person name="Mise K."/>
            <person name="Xu Z."/>
            <person name="Kuniyasu M."/>
            <person name="Ushijima N."/>
            <person name="Kawano K."/>
            <person name="Kobayashi E."/>
            <person name="Shiratori Y."/>
            <person name="Masuda Y."/>
            <person name="Senoo K."/>
        </authorList>
    </citation>
    <scope>NUCLEOTIDE SEQUENCE</scope>
    <source>
        <strain evidence="5">W786</strain>
    </source>
</reference>
<dbReference type="GO" id="GO:0005829">
    <property type="term" value="C:cytosol"/>
    <property type="evidence" value="ECO:0007669"/>
    <property type="project" value="TreeGrafter"/>
</dbReference>
<keyword evidence="1" id="KW-0175">Coiled coil</keyword>
<feature type="domain" description="Helicase ATP-binding" evidence="3">
    <location>
        <begin position="433"/>
        <end position="583"/>
    </location>
</feature>
<dbReference type="Proteomes" id="UP001228113">
    <property type="component" value="Chromosome"/>
</dbReference>
<dbReference type="InterPro" id="IPR054347">
    <property type="entry name" value="TOTE_primase"/>
</dbReference>
<evidence type="ECO:0000256" key="1">
    <source>
        <dbReference type="SAM" id="Coils"/>
    </source>
</evidence>
<evidence type="ECO:0000313" key="6">
    <source>
        <dbReference type="Proteomes" id="UP001228113"/>
    </source>
</evidence>
<dbReference type="GO" id="GO:0003677">
    <property type="term" value="F:DNA binding"/>
    <property type="evidence" value="ECO:0007669"/>
    <property type="project" value="InterPro"/>
</dbReference>
<dbReference type="Gene3D" id="3.40.50.300">
    <property type="entry name" value="P-loop containing nucleotide triphosphate hydrolases"/>
    <property type="match status" value="2"/>
</dbReference>
<keyword evidence="5" id="KW-0067">ATP-binding</keyword>
<protein>
    <submittedName>
        <fullName evidence="5">DEAD/DEAH box helicase</fullName>
    </submittedName>
</protein>